<dbReference type="Gene3D" id="3.30.420.10">
    <property type="entry name" value="Ribonuclease H-like superfamily/Ribonuclease H"/>
    <property type="match status" value="1"/>
</dbReference>
<evidence type="ECO:0000256" key="3">
    <source>
        <dbReference type="ARBA" id="ARBA00012180"/>
    </source>
</evidence>
<proteinExistence type="inferred from homology"/>
<evidence type="ECO:0000313" key="9">
    <source>
        <dbReference type="EMBL" id="EPQ53497.1"/>
    </source>
</evidence>
<feature type="domain" description="RNase H type-1" evidence="8">
    <location>
        <begin position="1"/>
        <end position="128"/>
    </location>
</feature>
<dbReference type="KEGG" id="gtr:GLOTRDRAFT_6320"/>
<dbReference type="Pfam" id="PF00075">
    <property type="entry name" value="RNase_H"/>
    <property type="match status" value="1"/>
</dbReference>
<accession>S7Q1W5</accession>
<keyword evidence="5" id="KW-0479">Metal-binding</keyword>
<sequence length="128" mass="13666">GQRKLTARTGAGIFVAPNHPLNRALRVPGPLQSNQVGELSAIIVALQLVDCFAPVTIISASLYAIEGLTSHLGNWEDKGWINVSNAPFFQAAAYQLRRRSAATHFQWIKGHSGHPGNEAADALAKEGA</sequence>
<dbReference type="HOGENOM" id="CLU_1911752_0_0_1"/>
<dbReference type="InterPro" id="IPR002156">
    <property type="entry name" value="RNaseH_domain"/>
</dbReference>
<protein>
    <recommendedName>
        <fullName evidence="3">ribonuclease H</fullName>
        <ecNumber evidence="3">3.1.26.4</ecNumber>
    </recommendedName>
</protein>
<keyword evidence="6" id="KW-0255">Endonuclease</keyword>
<dbReference type="InterPro" id="IPR050092">
    <property type="entry name" value="RNase_H"/>
</dbReference>
<evidence type="ECO:0000259" key="8">
    <source>
        <dbReference type="PROSITE" id="PS50879"/>
    </source>
</evidence>
<dbReference type="OrthoDB" id="245563at2759"/>
<comment type="catalytic activity">
    <reaction evidence="1">
        <text>Endonucleolytic cleavage to 5'-phosphomonoester.</text>
        <dbReference type="EC" id="3.1.26.4"/>
    </reaction>
</comment>
<dbReference type="InterPro" id="IPR036397">
    <property type="entry name" value="RNaseH_sf"/>
</dbReference>
<dbReference type="PANTHER" id="PTHR10642">
    <property type="entry name" value="RIBONUCLEASE H1"/>
    <property type="match status" value="1"/>
</dbReference>
<dbReference type="eggNOG" id="KOG3752">
    <property type="taxonomic scope" value="Eukaryota"/>
</dbReference>
<evidence type="ECO:0000256" key="2">
    <source>
        <dbReference type="ARBA" id="ARBA00005300"/>
    </source>
</evidence>
<organism evidence="9 10">
    <name type="scientific">Gloeophyllum trabeum (strain ATCC 11539 / FP-39264 / Madison 617)</name>
    <name type="common">Brown rot fungus</name>
    <dbReference type="NCBI Taxonomy" id="670483"/>
    <lineage>
        <taxon>Eukaryota</taxon>
        <taxon>Fungi</taxon>
        <taxon>Dikarya</taxon>
        <taxon>Basidiomycota</taxon>
        <taxon>Agaricomycotina</taxon>
        <taxon>Agaricomycetes</taxon>
        <taxon>Gloeophyllales</taxon>
        <taxon>Gloeophyllaceae</taxon>
        <taxon>Gloeophyllum</taxon>
    </lineage>
</organism>
<dbReference type="SUPFAM" id="SSF53098">
    <property type="entry name" value="Ribonuclease H-like"/>
    <property type="match status" value="1"/>
</dbReference>
<dbReference type="EC" id="3.1.26.4" evidence="3"/>
<comment type="similarity">
    <text evidence="2">Belongs to the RNase H family.</text>
</comment>
<dbReference type="PANTHER" id="PTHR10642:SF26">
    <property type="entry name" value="RIBONUCLEASE H1"/>
    <property type="match status" value="1"/>
</dbReference>
<dbReference type="PROSITE" id="PS50879">
    <property type="entry name" value="RNASE_H_1"/>
    <property type="match status" value="1"/>
</dbReference>
<name>S7Q1W5_GLOTA</name>
<evidence type="ECO:0000256" key="6">
    <source>
        <dbReference type="ARBA" id="ARBA00022759"/>
    </source>
</evidence>
<evidence type="ECO:0000256" key="5">
    <source>
        <dbReference type="ARBA" id="ARBA00022723"/>
    </source>
</evidence>
<dbReference type="RefSeq" id="XP_007867670.1">
    <property type="nucleotide sequence ID" value="XM_007869479.1"/>
</dbReference>
<evidence type="ECO:0000256" key="4">
    <source>
        <dbReference type="ARBA" id="ARBA00022722"/>
    </source>
</evidence>
<keyword evidence="10" id="KW-1185">Reference proteome</keyword>
<dbReference type="EMBL" id="KB469305">
    <property type="protein sequence ID" value="EPQ53497.1"/>
    <property type="molecule type" value="Genomic_DNA"/>
</dbReference>
<dbReference type="GO" id="GO:0046872">
    <property type="term" value="F:metal ion binding"/>
    <property type="evidence" value="ECO:0007669"/>
    <property type="project" value="UniProtKB-KW"/>
</dbReference>
<reference evidence="9 10" key="1">
    <citation type="journal article" date="2012" name="Science">
        <title>The Paleozoic origin of enzymatic lignin decomposition reconstructed from 31 fungal genomes.</title>
        <authorList>
            <person name="Floudas D."/>
            <person name="Binder M."/>
            <person name="Riley R."/>
            <person name="Barry K."/>
            <person name="Blanchette R.A."/>
            <person name="Henrissat B."/>
            <person name="Martinez A.T."/>
            <person name="Otillar R."/>
            <person name="Spatafora J.W."/>
            <person name="Yadav J.S."/>
            <person name="Aerts A."/>
            <person name="Benoit I."/>
            <person name="Boyd A."/>
            <person name="Carlson A."/>
            <person name="Copeland A."/>
            <person name="Coutinho P.M."/>
            <person name="de Vries R.P."/>
            <person name="Ferreira P."/>
            <person name="Findley K."/>
            <person name="Foster B."/>
            <person name="Gaskell J."/>
            <person name="Glotzer D."/>
            <person name="Gorecki P."/>
            <person name="Heitman J."/>
            <person name="Hesse C."/>
            <person name="Hori C."/>
            <person name="Igarashi K."/>
            <person name="Jurgens J.A."/>
            <person name="Kallen N."/>
            <person name="Kersten P."/>
            <person name="Kohler A."/>
            <person name="Kuees U."/>
            <person name="Kumar T.K.A."/>
            <person name="Kuo A."/>
            <person name="LaButti K."/>
            <person name="Larrondo L.F."/>
            <person name="Lindquist E."/>
            <person name="Ling A."/>
            <person name="Lombard V."/>
            <person name="Lucas S."/>
            <person name="Lundell T."/>
            <person name="Martin R."/>
            <person name="McLaughlin D.J."/>
            <person name="Morgenstern I."/>
            <person name="Morin E."/>
            <person name="Murat C."/>
            <person name="Nagy L.G."/>
            <person name="Nolan M."/>
            <person name="Ohm R.A."/>
            <person name="Patyshakuliyeva A."/>
            <person name="Rokas A."/>
            <person name="Ruiz-Duenas F.J."/>
            <person name="Sabat G."/>
            <person name="Salamov A."/>
            <person name="Samejima M."/>
            <person name="Schmutz J."/>
            <person name="Slot J.C."/>
            <person name="St John F."/>
            <person name="Stenlid J."/>
            <person name="Sun H."/>
            <person name="Sun S."/>
            <person name="Syed K."/>
            <person name="Tsang A."/>
            <person name="Wiebenga A."/>
            <person name="Young D."/>
            <person name="Pisabarro A."/>
            <person name="Eastwood D.C."/>
            <person name="Martin F."/>
            <person name="Cullen D."/>
            <person name="Grigoriev I.V."/>
            <person name="Hibbett D.S."/>
        </authorList>
    </citation>
    <scope>NUCLEOTIDE SEQUENCE [LARGE SCALE GENOMIC DNA]</scope>
    <source>
        <strain evidence="9 10">ATCC 11539</strain>
    </source>
</reference>
<feature type="non-terminal residue" evidence="9">
    <location>
        <position position="1"/>
    </location>
</feature>
<dbReference type="GO" id="GO:0004523">
    <property type="term" value="F:RNA-DNA hybrid ribonuclease activity"/>
    <property type="evidence" value="ECO:0007669"/>
    <property type="project" value="UniProtKB-EC"/>
</dbReference>
<evidence type="ECO:0000256" key="7">
    <source>
        <dbReference type="ARBA" id="ARBA00022801"/>
    </source>
</evidence>
<evidence type="ECO:0000256" key="1">
    <source>
        <dbReference type="ARBA" id="ARBA00000077"/>
    </source>
</evidence>
<dbReference type="InterPro" id="IPR012337">
    <property type="entry name" value="RNaseH-like_sf"/>
</dbReference>
<dbReference type="OMA" id="QGHANNR"/>
<dbReference type="GO" id="GO:0003676">
    <property type="term" value="F:nucleic acid binding"/>
    <property type="evidence" value="ECO:0007669"/>
    <property type="project" value="InterPro"/>
</dbReference>
<dbReference type="GO" id="GO:0043137">
    <property type="term" value="P:DNA replication, removal of RNA primer"/>
    <property type="evidence" value="ECO:0007669"/>
    <property type="project" value="TreeGrafter"/>
</dbReference>
<gene>
    <name evidence="9" type="ORF">GLOTRDRAFT_6320</name>
</gene>
<dbReference type="CDD" id="cd09280">
    <property type="entry name" value="RNase_HI_eukaryote_like"/>
    <property type="match status" value="1"/>
</dbReference>
<keyword evidence="4" id="KW-0540">Nuclease</keyword>
<dbReference type="GeneID" id="19307528"/>
<keyword evidence="7" id="KW-0378">Hydrolase</keyword>
<feature type="non-terminal residue" evidence="9">
    <location>
        <position position="128"/>
    </location>
</feature>
<dbReference type="Proteomes" id="UP000030669">
    <property type="component" value="Unassembled WGS sequence"/>
</dbReference>
<evidence type="ECO:0000313" key="10">
    <source>
        <dbReference type="Proteomes" id="UP000030669"/>
    </source>
</evidence>
<dbReference type="AlphaFoldDB" id="S7Q1W5"/>